<comment type="similarity">
    <text evidence="1">Belongs to the short-chain dehydrogenases/reductases (SDR) family.</text>
</comment>
<dbReference type="PRINTS" id="PR00081">
    <property type="entry name" value="GDHRDH"/>
</dbReference>
<dbReference type="PANTHER" id="PTHR43477">
    <property type="entry name" value="DIHYDROANTICAPSIN 7-DEHYDROGENASE"/>
    <property type="match status" value="1"/>
</dbReference>
<dbReference type="RefSeq" id="WP_272470008.1">
    <property type="nucleotide sequence ID" value="NZ_JAMRYU010000001.1"/>
</dbReference>
<proteinExistence type="inferred from homology"/>
<dbReference type="InterPro" id="IPR036291">
    <property type="entry name" value="NAD(P)-bd_dom_sf"/>
</dbReference>
<evidence type="ECO:0000313" key="3">
    <source>
        <dbReference type="EMBL" id="MDC4238872.1"/>
    </source>
</evidence>
<dbReference type="SUPFAM" id="SSF51735">
    <property type="entry name" value="NAD(P)-binding Rossmann-fold domains"/>
    <property type="match status" value="1"/>
</dbReference>
<dbReference type="GO" id="GO:0008206">
    <property type="term" value="P:bile acid metabolic process"/>
    <property type="evidence" value="ECO:0007669"/>
    <property type="project" value="UniProtKB-ARBA"/>
</dbReference>
<dbReference type="CDD" id="cd05233">
    <property type="entry name" value="SDR_c"/>
    <property type="match status" value="1"/>
</dbReference>
<name>A0A9X3XKL8_9CLOT</name>
<reference evidence="3" key="1">
    <citation type="submission" date="2022-05" db="EMBL/GenBank/DDBJ databases">
        <title>Draft genome sequence of Clostridium tertium strain CP3 isolated from Peru.</title>
        <authorList>
            <person name="Hurtado R."/>
            <person name="Lima L."/>
            <person name="Sousa T."/>
            <person name="Jaiswal A.K."/>
            <person name="Tiwari S."/>
            <person name="Maturrano L."/>
            <person name="Brenig B."/>
            <person name="Azevedo V."/>
        </authorList>
    </citation>
    <scope>NUCLEOTIDE SEQUENCE</scope>
    <source>
        <strain evidence="3">CP3</strain>
    </source>
</reference>
<dbReference type="Gene3D" id="3.40.50.720">
    <property type="entry name" value="NAD(P)-binding Rossmann-like Domain"/>
    <property type="match status" value="1"/>
</dbReference>
<evidence type="ECO:0000313" key="4">
    <source>
        <dbReference type="Proteomes" id="UP001141183"/>
    </source>
</evidence>
<protein>
    <submittedName>
        <fullName evidence="3">SDR family oxidoreductase</fullName>
    </submittedName>
</protein>
<dbReference type="PANTHER" id="PTHR43477:SF1">
    <property type="entry name" value="DIHYDROANTICAPSIN 7-DEHYDROGENASE"/>
    <property type="match status" value="1"/>
</dbReference>
<comment type="caution">
    <text evidence="3">The sequence shown here is derived from an EMBL/GenBank/DDBJ whole genome shotgun (WGS) entry which is preliminary data.</text>
</comment>
<gene>
    <name evidence="3" type="ORF">NE398_01645</name>
</gene>
<dbReference type="InterPro" id="IPR051122">
    <property type="entry name" value="SDR_DHRS6-like"/>
</dbReference>
<dbReference type="Proteomes" id="UP001141183">
    <property type="component" value="Unassembled WGS sequence"/>
</dbReference>
<evidence type="ECO:0000256" key="2">
    <source>
        <dbReference type="ARBA" id="ARBA00023002"/>
    </source>
</evidence>
<keyword evidence="2" id="KW-0560">Oxidoreductase</keyword>
<evidence type="ECO:0000256" key="1">
    <source>
        <dbReference type="ARBA" id="ARBA00006484"/>
    </source>
</evidence>
<dbReference type="FunFam" id="3.40.50.720:FF:000084">
    <property type="entry name" value="Short-chain dehydrogenase reductase"/>
    <property type="match status" value="1"/>
</dbReference>
<accession>A0A9X3XKL8</accession>
<keyword evidence="4" id="KW-1185">Reference proteome</keyword>
<dbReference type="EMBL" id="JAMRYU010000001">
    <property type="protein sequence ID" value="MDC4238872.1"/>
    <property type="molecule type" value="Genomic_DNA"/>
</dbReference>
<dbReference type="AlphaFoldDB" id="A0A9X3XKL8"/>
<sequence length="252" mass="26750">MKLNGKVAVVTGASSGMGRSIALLYAKEGASVIVVARRKEKLDEIVEISKDYNGTIIAMQGDVSKKEDNEKMIDLAIEKFGKIDILVNNAGIMDEMMPVGEVEDELWESVMNVNLNGPFYACRKAVNLMIQQGGGNIINVGSIGGLNGCRAGVSYTASKYELLGLTKNIGFMYADKGIRCNVICPGGVDSEIGVGISHPSQFGFSRVKLGMESVPRSGSPEEIATIALFLASDDSSLINGAEIVADAGWTAF</sequence>
<organism evidence="3 4">
    <name type="scientific">Clostridium tertium</name>
    <dbReference type="NCBI Taxonomy" id="1559"/>
    <lineage>
        <taxon>Bacteria</taxon>
        <taxon>Bacillati</taxon>
        <taxon>Bacillota</taxon>
        <taxon>Clostridia</taxon>
        <taxon>Eubacteriales</taxon>
        <taxon>Clostridiaceae</taxon>
        <taxon>Clostridium</taxon>
    </lineage>
</organism>
<dbReference type="Pfam" id="PF13561">
    <property type="entry name" value="adh_short_C2"/>
    <property type="match status" value="1"/>
</dbReference>
<dbReference type="InterPro" id="IPR002347">
    <property type="entry name" value="SDR_fam"/>
</dbReference>
<dbReference type="PRINTS" id="PR00080">
    <property type="entry name" value="SDRFAMILY"/>
</dbReference>
<dbReference type="GO" id="GO:0016491">
    <property type="term" value="F:oxidoreductase activity"/>
    <property type="evidence" value="ECO:0007669"/>
    <property type="project" value="UniProtKB-KW"/>
</dbReference>